<comment type="pathway">
    <text evidence="6">Cofactor biosynthesis; coenzyme A biosynthesis.</text>
</comment>
<reference evidence="7" key="2">
    <citation type="submission" date="2022-09" db="EMBL/GenBank/DDBJ databases">
        <authorList>
            <person name="Sun Q."/>
            <person name="Ohkuma M."/>
        </authorList>
    </citation>
    <scope>NUCLEOTIDE SEQUENCE</scope>
    <source>
        <strain evidence="7">JCM 13583</strain>
    </source>
</reference>
<feature type="binding site" evidence="6">
    <location>
        <position position="114"/>
    </location>
    <ligand>
        <name>GTP</name>
        <dbReference type="ChEBI" id="CHEBI:37565"/>
    </ligand>
</feature>
<evidence type="ECO:0000313" key="7">
    <source>
        <dbReference type="EMBL" id="GGM75572.1"/>
    </source>
</evidence>
<evidence type="ECO:0000256" key="1">
    <source>
        <dbReference type="ARBA" id="ARBA00022679"/>
    </source>
</evidence>
<keyword evidence="2 6" id="KW-0547">Nucleotide-binding</keyword>
<dbReference type="GO" id="GO:0016301">
    <property type="term" value="F:kinase activity"/>
    <property type="evidence" value="ECO:0007669"/>
    <property type="project" value="UniProtKB-UniRule"/>
</dbReference>
<feature type="binding site" evidence="6">
    <location>
        <position position="44"/>
    </location>
    <ligand>
        <name>GTP</name>
        <dbReference type="ChEBI" id="CHEBI:37565"/>
    </ligand>
</feature>
<dbReference type="RefSeq" id="WP_188681288.1">
    <property type="nucleotide sequence ID" value="NZ_BMNY01000002.1"/>
</dbReference>
<dbReference type="Proteomes" id="UP000632195">
    <property type="component" value="Unassembled WGS sequence"/>
</dbReference>
<comment type="caution">
    <text evidence="6">Lacks conserved residue(s) required for the propagation of feature annotation.</text>
</comment>
<evidence type="ECO:0000313" key="8">
    <source>
        <dbReference type="Proteomes" id="UP000632195"/>
    </source>
</evidence>
<evidence type="ECO:0000256" key="2">
    <source>
        <dbReference type="ARBA" id="ARBA00022741"/>
    </source>
</evidence>
<reference evidence="7" key="1">
    <citation type="journal article" date="2014" name="Int. J. Syst. Evol. Microbiol.">
        <title>Complete genome sequence of Corynebacterium casei LMG S-19264T (=DSM 44701T), isolated from a smear-ripened cheese.</title>
        <authorList>
            <consortium name="US DOE Joint Genome Institute (JGI-PGF)"/>
            <person name="Walter F."/>
            <person name="Albersmeier A."/>
            <person name="Kalinowski J."/>
            <person name="Ruckert C."/>
        </authorList>
    </citation>
    <scope>NUCLEOTIDE SEQUENCE</scope>
    <source>
        <strain evidence="7">JCM 13583</strain>
    </source>
</reference>
<keyword evidence="4 6" id="KW-0173">Coenzyme A biosynthesis</keyword>
<comment type="similarity">
    <text evidence="6">Belongs to the GTP-dependent DPCK family.</text>
</comment>
<dbReference type="EC" id="2.7.1.237" evidence="6"/>
<sequence>MQLRSGSRLVLPPGVRERVSRFEHRICTPEDLRSEAMVASVGDVTTERLRGAGIRPFVEVVDLKTKRGEASFKHIEGSVRVINEAGTISHDLMIEIRDAFLTGRPKRIEVEGEEDLAVIPIIFYAPLNTVVAYGVPDVGMACIRVTPEEKDRVTRMLEMMVNG</sequence>
<dbReference type="EMBL" id="BMNY01000002">
    <property type="protein sequence ID" value="GGM75572.1"/>
    <property type="molecule type" value="Genomic_DNA"/>
</dbReference>
<dbReference type="PANTHER" id="PTHR40732:SF1">
    <property type="entry name" value="GTP-DEPENDENT DEPHOSPHO-COA KINASE"/>
    <property type="match status" value="1"/>
</dbReference>
<feature type="binding site" evidence="6">
    <location>
        <position position="137"/>
    </location>
    <ligand>
        <name>GTP</name>
        <dbReference type="ChEBI" id="CHEBI:37565"/>
    </ligand>
</feature>
<dbReference type="GO" id="GO:0015937">
    <property type="term" value="P:coenzyme A biosynthetic process"/>
    <property type="evidence" value="ECO:0007669"/>
    <property type="project" value="UniProtKB-UniRule"/>
</dbReference>
<name>A0AA37BRZ0_9ARCH</name>
<comment type="caution">
    <text evidence="7">The sequence shown here is derived from an EMBL/GenBank/DDBJ whole genome shotgun (WGS) entry which is preliminary data.</text>
</comment>
<comment type="function">
    <text evidence="6">Catalyzes the GTP-dependent phosphorylation of the 3'-hydroxyl group of dephosphocoenzyme A to form coenzyme A (CoA).</text>
</comment>
<dbReference type="Pfam" id="PF04019">
    <property type="entry name" value="DUF359"/>
    <property type="match status" value="1"/>
</dbReference>
<keyword evidence="8" id="KW-1185">Reference proteome</keyword>
<organism evidence="7 8">
    <name type="scientific">Thermogymnomonas acidicola</name>
    <dbReference type="NCBI Taxonomy" id="399579"/>
    <lineage>
        <taxon>Archaea</taxon>
        <taxon>Methanobacteriati</taxon>
        <taxon>Thermoplasmatota</taxon>
        <taxon>Thermoplasmata</taxon>
        <taxon>Thermoplasmatales</taxon>
        <taxon>Thermogymnomonas</taxon>
    </lineage>
</organism>
<protein>
    <recommendedName>
        <fullName evidence="6">GTP-dependent dephospho-CoA kinase</fullName>
        <ecNumber evidence="6">2.7.1.237</ecNumber>
    </recommendedName>
    <alternativeName>
        <fullName evidence="6">Dephospho-coenzyme A kinase</fullName>
        <shortName evidence="6">DPCK</shortName>
    </alternativeName>
</protein>
<dbReference type="PANTHER" id="PTHR40732">
    <property type="entry name" value="UPF0218 PROTEIN TK1697"/>
    <property type="match status" value="1"/>
</dbReference>
<dbReference type="InterPro" id="IPR007164">
    <property type="entry name" value="GTP-dep_dephospho-CoA_kin"/>
</dbReference>
<evidence type="ECO:0000256" key="4">
    <source>
        <dbReference type="ARBA" id="ARBA00022993"/>
    </source>
</evidence>
<feature type="binding site" evidence="6">
    <location>
        <position position="62"/>
    </location>
    <ligand>
        <name>GTP</name>
        <dbReference type="ChEBI" id="CHEBI:37565"/>
    </ligand>
</feature>
<gene>
    <name evidence="7" type="ORF">GCM10007108_11880</name>
</gene>
<keyword evidence="3 6" id="KW-0418">Kinase</keyword>
<feature type="binding site" evidence="6">
    <location>
        <position position="43"/>
    </location>
    <ligand>
        <name>GTP</name>
        <dbReference type="ChEBI" id="CHEBI:37565"/>
    </ligand>
</feature>
<comment type="catalytic activity">
    <reaction evidence="6">
        <text>3'-dephospho-CoA + GTP = GDP + CoA + H(+)</text>
        <dbReference type="Rhea" id="RHEA:61156"/>
        <dbReference type="ChEBI" id="CHEBI:15378"/>
        <dbReference type="ChEBI" id="CHEBI:37565"/>
        <dbReference type="ChEBI" id="CHEBI:57287"/>
        <dbReference type="ChEBI" id="CHEBI:57328"/>
        <dbReference type="ChEBI" id="CHEBI:58189"/>
        <dbReference type="EC" id="2.7.1.237"/>
    </reaction>
</comment>
<proteinExistence type="inferred from homology"/>
<keyword evidence="5 6" id="KW-0342">GTP-binding</keyword>
<evidence type="ECO:0000256" key="3">
    <source>
        <dbReference type="ARBA" id="ARBA00022777"/>
    </source>
</evidence>
<accession>A0AA37BRZ0</accession>
<keyword evidence="1 6" id="KW-0808">Transferase</keyword>
<dbReference type="AlphaFoldDB" id="A0AA37BRZ0"/>
<feature type="binding site" evidence="6">
    <location>
        <position position="64"/>
    </location>
    <ligand>
        <name>GTP</name>
        <dbReference type="ChEBI" id="CHEBI:37565"/>
    </ligand>
</feature>
<evidence type="ECO:0000256" key="6">
    <source>
        <dbReference type="HAMAP-Rule" id="MF_00590"/>
    </source>
</evidence>
<evidence type="ECO:0000256" key="5">
    <source>
        <dbReference type="ARBA" id="ARBA00023134"/>
    </source>
</evidence>
<dbReference type="GO" id="GO:0005525">
    <property type="term" value="F:GTP binding"/>
    <property type="evidence" value="ECO:0007669"/>
    <property type="project" value="UniProtKB-UniRule"/>
</dbReference>
<dbReference type="HAMAP" id="MF_00590">
    <property type="entry name" value="Dephospho_CoA_kinase_GTP_dep"/>
    <property type="match status" value="1"/>
</dbReference>